<dbReference type="Gene3D" id="3.20.20.70">
    <property type="entry name" value="Aldolase class I"/>
    <property type="match status" value="1"/>
</dbReference>
<dbReference type="SFLD" id="SFLDG01058">
    <property type="entry name" value="lipoyl_synthase_like"/>
    <property type="match status" value="1"/>
</dbReference>
<evidence type="ECO:0000256" key="1">
    <source>
        <dbReference type="ARBA" id="ARBA00022485"/>
    </source>
</evidence>
<name>A0A0A2A0K9_PROMR</name>
<keyword evidence="8" id="KW-0963">Cytoplasm</keyword>
<keyword evidence="5 8" id="KW-0408">Iron</keyword>
<comment type="catalytic activity">
    <reaction evidence="7 8">
        <text>[[Fe-S] cluster scaffold protein carrying a second [4Fe-4S](2+) cluster] + N(6)-octanoyl-L-lysyl-[protein] + 2 oxidized [2Fe-2S]-[ferredoxin] + 2 S-adenosyl-L-methionine + 4 H(+) = [[Fe-S] cluster scaffold protein] + N(6)-[(R)-dihydrolipoyl]-L-lysyl-[protein] + 4 Fe(3+) + 2 hydrogen sulfide + 2 5'-deoxyadenosine + 2 L-methionine + 2 reduced [2Fe-2S]-[ferredoxin]</text>
        <dbReference type="Rhea" id="RHEA:16585"/>
        <dbReference type="Rhea" id="RHEA-COMP:9928"/>
        <dbReference type="Rhea" id="RHEA-COMP:10000"/>
        <dbReference type="Rhea" id="RHEA-COMP:10001"/>
        <dbReference type="Rhea" id="RHEA-COMP:10475"/>
        <dbReference type="Rhea" id="RHEA-COMP:14568"/>
        <dbReference type="Rhea" id="RHEA-COMP:14569"/>
        <dbReference type="ChEBI" id="CHEBI:15378"/>
        <dbReference type="ChEBI" id="CHEBI:17319"/>
        <dbReference type="ChEBI" id="CHEBI:29034"/>
        <dbReference type="ChEBI" id="CHEBI:29919"/>
        <dbReference type="ChEBI" id="CHEBI:33722"/>
        <dbReference type="ChEBI" id="CHEBI:33737"/>
        <dbReference type="ChEBI" id="CHEBI:33738"/>
        <dbReference type="ChEBI" id="CHEBI:57844"/>
        <dbReference type="ChEBI" id="CHEBI:59789"/>
        <dbReference type="ChEBI" id="CHEBI:78809"/>
        <dbReference type="ChEBI" id="CHEBI:83100"/>
        <dbReference type="EC" id="2.8.1.8"/>
    </reaction>
</comment>
<evidence type="ECO:0000313" key="10">
    <source>
        <dbReference type="EMBL" id="KGF95120.1"/>
    </source>
</evidence>
<dbReference type="PROSITE" id="PS51918">
    <property type="entry name" value="RADICAL_SAM"/>
    <property type="match status" value="1"/>
</dbReference>
<dbReference type="Proteomes" id="UP000030355">
    <property type="component" value="Unassembled WGS sequence"/>
</dbReference>
<dbReference type="HAMAP" id="MF_00206">
    <property type="entry name" value="Lipoyl_synth"/>
    <property type="match status" value="1"/>
</dbReference>
<feature type="domain" description="Radical SAM core" evidence="9">
    <location>
        <begin position="57"/>
        <end position="284"/>
    </location>
</feature>
<comment type="function">
    <text evidence="8">Catalyzes the radical-mediated insertion of two sulfur atoms into the C-6 and C-8 positions of the octanoyl moiety bound to the lipoyl domains of lipoate-dependent enzymes, thereby converting the octanoylated domains into lipoylated derivatives.</text>
</comment>
<dbReference type="EC" id="2.8.1.8" evidence="8"/>
<dbReference type="GO" id="GO:0046872">
    <property type="term" value="F:metal ion binding"/>
    <property type="evidence" value="ECO:0007669"/>
    <property type="project" value="UniProtKB-KW"/>
</dbReference>
<dbReference type="NCBIfam" id="TIGR00510">
    <property type="entry name" value="lipA"/>
    <property type="match status" value="1"/>
</dbReference>
<dbReference type="InterPro" id="IPR058240">
    <property type="entry name" value="rSAM_sf"/>
</dbReference>
<dbReference type="InterPro" id="IPR006638">
    <property type="entry name" value="Elp3/MiaA/NifB-like_rSAM"/>
</dbReference>
<dbReference type="GO" id="GO:0016992">
    <property type="term" value="F:lipoate synthase activity"/>
    <property type="evidence" value="ECO:0007669"/>
    <property type="project" value="UniProtKB-UniRule"/>
</dbReference>
<comment type="cofactor">
    <cofactor evidence="8">
        <name>[4Fe-4S] cluster</name>
        <dbReference type="ChEBI" id="CHEBI:49883"/>
    </cofactor>
    <text evidence="8">Binds 2 [4Fe-4S] clusters per subunit. One cluster is coordinated with 3 cysteines and an exchangeable S-adenosyl-L-methionine.</text>
</comment>
<dbReference type="EMBL" id="JNAL01000016">
    <property type="protein sequence ID" value="KGF95120.1"/>
    <property type="molecule type" value="Genomic_DNA"/>
</dbReference>
<keyword evidence="4 8" id="KW-0479">Metal-binding</keyword>
<feature type="binding site" evidence="8">
    <location>
        <position position="78"/>
    </location>
    <ligand>
        <name>[4Fe-4S] cluster</name>
        <dbReference type="ChEBI" id="CHEBI:49883"/>
        <label>2</label>
        <note>4Fe-4S-S-AdoMet</note>
    </ligand>
</feature>
<organism evidence="10 11">
    <name type="scientific">Prochlorococcus marinus str. MIT 9201</name>
    <dbReference type="NCBI Taxonomy" id="93057"/>
    <lineage>
        <taxon>Bacteria</taxon>
        <taxon>Bacillati</taxon>
        <taxon>Cyanobacteriota</taxon>
        <taxon>Cyanophyceae</taxon>
        <taxon>Synechococcales</taxon>
        <taxon>Prochlorococcaceae</taxon>
        <taxon>Prochlorococcus</taxon>
    </lineage>
</organism>
<gene>
    <name evidence="8" type="primary">lipA</name>
    <name evidence="10" type="ORF">EU95_1483</name>
</gene>
<dbReference type="GO" id="GO:0005737">
    <property type="term" value="C:cytoplasm"/>
    <property type="evidence" value="ECO:0007669"/>
    <property type="project" value="UniProtKB-SubCell"/>
</dbReference>
<dbReference type="PIRSF" id="PIRSF005963">
    <property type="entry name" value="Lipoyl_synth"/>
    <property type="match status" value="1"/>
</dbReference>
<dbReference type="eggNOG" id="COG0320">
    <property type="taxonomic scope" value="Bacteria"/>
</dbReference>
<evidence type="ECO:0000313" key="11">
    <source>
        <dbReference type="Proteomes" id="UP000030355"/>
    </source>
</evidence>
<feature type="binding site" evidence="8">
    <location>
        <position position="50"/>
    </location>
    <ligand>
        <name>[4Fe-4S] cluster</name>
        <dbReference type="ChEBI" id="CHEBI:49883"/>
        <label>1</label>
    </ligand>
</feature>
<feature type="binding site" evidence="8">
    <location>
        <position position="45"/>
    </location>
    <ligand>
        <name>[4Fe-4S] cluster</name>
        <dbReference type="ChEBI" id="CHEBI:49883"/>
        <label>1</label>
    </ligand>
</feature>
<dbReference type="InterPro" id="IPR003698">
    <property type="entry name" value="Lipoyl_synth"/>
</dbReference>
<dbReference type="InterPro" id="IPR007197">
    <property type="entry name" value="rSAM"/>
</dbReference>
<dbReference type="STRING" id="93057.EU95_1483"/>
<dbReference type="Pfam" id="PF04055">
    <property type="entry name" value="Radical_SAM"/>
    <property type="match status" value="1"/>
</dbReference>
<dbReference type="RefSeq" id="WP_032522595.1">
    <property type="nucleotide sequence ID" value="NZ_CP138977.1"/>
</dbReference>
<protein>
    <recommendedName>
        <fullName evidence="8">Lipoyl synthase</fullName>
        <ecNumber evidence="8">2.8.1.8</ecNumber>
    </recommendedName>
    <alternativeName>
        <fullName evidence="8">Lip-syn</fullName>
        <shortName evidence="8">LS</shortName>
    </alternativeName>
    <alternativeName>
        <fullName evidence="8">Lipoate synthase</fullName>
    </alternativeName>
    <alternativeName>
        <fullName evidence="8">Lipoic acid synthase</fullName>
    </alternativeName>
    <alternativeName>
        <fullName evidence="8">Sulfur insertion protein LipA</fullName>
    </alternativeName>
</protein>
<sequence>MRDNNLIKKEKILRLPSWIKFPISKASEFEKIQTLIKKSNIHTICEEARCPNRAECYASGTATFLLGGSICSRSCAFCQVNKGRPSSINIDECTQVAEAVKVLNLKYVVLTSVARDDLPDHGANLFISTIDEIRKIDSTIKIEVLTPDLWGGGKNLDETNNLQTERLKMILEKDPICFNHNLETVERLQKEVRRGANYKKSLSLLKKSKDIAPHIQTKSGIMLGLGETLDEIKNTIFDLKKIDCDQITIGQYLRPSFNHLAVKKYWDPSEFEYLYRFSKELGFKKVSSGPLVRSSYHAG</sequence>
<feature type="binding site" evidence="8">
    <location>
        <position position="71"/>
    </location>
    <ligand>
        <name>[4Fe-4S] cluster</name>
        <dbReference type="ChEBI" id="CHEBI:49883"/>
        <label>2</label>
        <note>4Fe-4S-S-AdoMet</note>
    </ligand>
</feature>
<dbReference type="SUPFAM" id="SSF102114">
    <property type="entry name" value="Radical SAM enzymes"/>
    <property type="match status" value="1"/>
</dbReference>
<dbReference type="InterPro" id="IPR013785">
    <property type="entry name" value="Aldolase_TIM"/>
</dbReference>
<proteinExistence type="inferred from homology"/>
<dbReference type="SFLD" id="SFLDF00271">
    <property type="entry name" value="lipoyl_synthase"/>
    <property type="match status" value="1"/>
</dbReference>
<dbReference type="InterPro" id="IPR031691">
    <property type="entry name" value="LIAS_N"/>
</dbReference>
<evidence type="ECO:0000259" key="9">
    <source>
        <dbReference type="PROSITE" id="PS51918"/>
    </source>
</evidence>
<dbReference type="Pfam" id="PF16881">
    <property type="entry name" value="LIAS_N"/>
    <property type="match status" value="1"/>
</dbReference>
<evidence type="ECO:0000256" key="2">
    <source>
        <dbReference type="ARBA" id="ARBA00022679"/>
    </source>
</evidence>
<keyword evidence="6 8" id="KW-0411">Iron-sulfur</keyword>
<dbReference type="OrthoDB" id="9787898at2"/>
<dbReference type="NCBIfam" id="NF004019">
    <property type="entry name" value="PRK05481.1"/>
    <property type="match status" value="1"/>
</dbReference>
<comment type="caution">
    <text evidence="10">The sequence shown here is derived from an EMBL/GenBank/DDBJ whole genome shotgun (WGS) entry which is preliminary data.</text>
</comment>
<evidence type="ECO:0000256" key="3">
    <source>
        <dbReference type="ARBA" id="ARBA00022691"/>
    </source>
</evidence>
<evidence type="ECO:0000256" key="4">
    <source>
        <dbReference type="ARBA" id="ARBA00022723"/>
    </source>
</evidence>
<feature type="binding site" evidence="8">
    <location>
        <position position="295"/>
    </location>
    <ligand>
        <name>[4Fe-4S] cluster</name>
        <dbReference type="ChEBI" id="CHEBI:49883"/>
        <label>1</label>
    </ligand>
</feature>
<keyword evidence="1 8" id="KW-0004">4Fe-4S</keyword>
<feature type="binding site" evidence="8">
    <location>
        <position position="75"/>
    </location>
    <ligand>
        <name>[4Fe-4S] cluster</name>
        <dbReference type="ChEBI" id="CHEBI:49883"/>
        <label>2</label>
        <note>4Fe-4S-S-AdoMet</note>
    </ligand>
</feature>
<feature type="binding site" evidence="8">
    <location>
        <position position="56"/>
    </location>
    <ligand>
        <name>[4Fe-4S] cluster</name>
        <dbReference type="ChEBI" id="CHEBI:49883"/>
        <label>1</label>
    </ligand>
</feature>
<evidence type="ECO:0000256" key="8">
    <source>
        <dbReference type="HAMAP-Rule" id="MF_00206"/>
    </source>
</evidence>
<dbReference type="SMART" id="SM00729">
    <property type="entry name" value="Elp3"/>
    <property type="match status" value="1"/>
</dbReference>
<dbReference type="SFLD" id="SFLDS00029">
    <property type="entry name" value="Radical_SAM"/>
    <property type="match status" value="1"/>
</dbReference>
<evidence type="ECO:0000256" key="7">
    <source>
        <dbReference type="ARBA" id="ARBA00047326"/>
    </source>
</evidence>
<dbReference type="GO" id="GO:0009249">
    <property type="term" value="P:protein lipoylation"/>
    <property type="evidence" value="ECO:0007669"/>
    <property type="project" value="UniProtKB-UniRule"/>
</dbReference>
<comment type="pathway">
    <text evidence="8">Protein modification; protein lipoylation via endogenous pathway; protein N(6)-(lipoyl)lysine from octanoyl-[acyl-carrier-protein]: step 2/2.</text>
</comment>
<comment type="subcellular location">
    <subcellularLocation>
        <location evidence="8">Cytoplasm</location>
    </subcellularLocation>
</comment>
<keyword evidence="3 8" id="KW-0949">S-adenosyl-L-methionine</keyword>
<comment type="similarity">
    <text evidence="8">Belongs to the radical SAM superfamily. Lipoyl synthase family.</text>
</comment>
<dbReference type="PANTHER" id="PTHR10949">
    <property type="entry name" value="LIPOYL SYNTHASE"/>
    <property type="match status" value="1"/>
</dbReference>
<keyword evidence="2 8" id="KW-0808">Transferase</keyword>
<evidence type="ECO:0000256" key="5">
    <source>
        <dbReference type="ARBA" id="ARBA00023004"/>
    </source>
</evidence>
<reference evidence="11" key="1">
    <citation type="journal article" date="2014" name="Sci. Data">
        <title>Genomes of diverse isolates of the marine cyanobacterium Prochlorococcus.</title>
        <authorList>
            <person name="Biller S."/>
            <person name="Berube P."/>
            <person name="Thompson J."/>
            <person name="Kelly L."/>
            <person name="Roggensack S."/>
            <person name="Awad L."/>
            <person name="Roache-Johnson K."/>
            <person name="Ding H."/>
            <person name="Giovannoni S.J."/>
            <person name="Moore L.R."/>
            <person name="Chisholm S.W."/>
        </authorList>
    </citation>
    <scope>NUCLEOTIDE SEQUENCE [LARGE SCALE GENOMIC DNA]</scope>
    <source>
        <strain evidence="11">MIT 9201</strain>
    </source>
</reference>
<dbReference type="NCBIfam" id="NF009544">
    <property type="entry name" value="PRK12928.1"/>
    <property type="match status" value="1"/>
</dbReference>
<dbReference type="PANTHER" id="PTHR10949:SF0">
    <property type="entry name" value="LIPOYL SYNTHASE, MITOCHONDRIAL"/>
    <property type="match status" value="1"/>
</dbReference>
<evidence type="ECO:0000256" key="6">
    <source>
        <dbReference type="ARBA" id="ARBA00023014"/>
    </source>
</evidence>
<dbReference type="GO" id="GO:0051539">
    <property type="term" value="F:4 iron, 4 sulfur cluster binding"/>
    <property type="evidence" value="ECO:0007669"/>
    <property type="project" value="UniProtKB-UniRule"/>
</dbReference>
<accession>A0A0A2A0K9</accession>
<dbReference type="AlphaFoldDB" id="A0A0A2A0K9"/>
<dbReference type="UniPathway" id="UPA00538">
    <property type="reaction ID" value="UER00593"/>
</dbReference>